<gene>
    <name evidence="3" type="ORF">ACFONC_08020</name>
</gene>
<proteinExistence type="predicted"/>
<protein>
    <recommendedName>
        <fullName evidence="5">DUF3828 domain-containing protein</fullName>
    </recommendedName>
</protein>
<keyword evidence="2" id="KW-0732">Signal</keyword>
<dbReference type="PROSITE" id="PS51257">
    <property type="entry name" value="PROKAR_LIPOPROTEIN"/>
    <property type="match status" value="1"/>
</dbReference>
<evidence type="ECO:0000256" key="1">
    <source>
        <dbReference type="SAM" id="MobiDB-lite"/>
    </source>
</evidence>
<feature type="region of interest" description="Disordered" evidence="1">
    <location>
        <begin position="287"/>
        <end position="317"/>
    </location>
</feature>
<name>A0ABV7XIT5_9GAMM</name>
<feature type="signal peptide" evidence="2">
    <location>
        <begin position="1"/>
        <end position="19"/>
    </location>
</feature>
<evidence type="ECO:0000313" key="4">
    <source>
        <dbReference type="Proteomes" id="UP001595705"/>
    </source>
</evidence>
<accession>A0ABV7XIT5</accession>
<reference evidence="4" key="1">
    <citation type="journal article" date="2019" name="Int. J. Syst. Evol. Microbiol.">
        <title>The Global Catalogue of Microorganisms (GCM) 10K type strain sequencing project: providing services to taxonomists for standard genome sequencing and annotation.</title>
        <authorList>
            <consortium name="The Broad Institute Genomics Platform"/>
            <consortium name="The Broad Institute Genome Sequencing Center for Infectious Disease"/>
            <person name="Wu L."/>
            <person name="Ma J."/>
        </authorList>
    </citation>
    <scope>NUCLEOTIDE SEQUENCE [LARGE SCALE GENOMIC DNA]</scope>
    <source>
        <strain evidence="4">KCTC 42441</strain>
    </source>
</reference>
<feature type="compositionally biased region" description="Low complexity" evidence="1">
    <location>
        <begin position="290"/>
        <end position="317"/>
    </location>
</feature>
<evidence type="ECO:0008006" key="5">
    <source>
        <dbReference type="Google" id="ProtNLM"/>
    </source>
</evidence>
<comment type="caution">
    <text evidence="3">The sequence shown here is derived from an EMBL/GenBank/DDBJ whole genome shotgun (WGS) entry which is preliminary data.</text>
</comment>
<organism evidence="3 4">
    <name type="scientific">Luteimonas soli</name>
    <dbReference type="NCBI Taxonomy" id="1648966"/>
    <lineage>
        <taxon>Bacteria</taxon>
        <taxon>Pseudomonadati</taxon>
        <taxon>Pseudomonadota</taxon>
        <taxon>Gammaproteobacteria</taxon>
        <taxon>Lysobacterales</taxon>
        <taxon>Lysobacteraceae</taxon>
        <taxon>Luteimonas</taxon>
    </lineage>
</organism>
<sequence>MRHRCWILLLVLAGLCTLAACRPAPEDAAATAAPAPGAENPADAVRLLTRHLHDNALDAYARDAVPPALYAKLETAWREGRTRWPLDELPLGEHLPAMLAALEKPGSEARWGKVFDRQFANADREIDSTAATLGLFGVQYVRNEGDFSDSERDHYTQIIAAISHWAQSAPLSDPGRAHAAIPRLAAAAREAGLASEADFARFGMDDSLRRMAPFAVAVKQALAGYGLDLDASLAALDASLQSQTGDTAKVRMRYLLGGQPVDTVVEVERHDGRWYLSDVLRHARAALERPATVSPTPAPASGPADPAPAAAGGPPSA</sequence>
<evidence type="ECO:0000256" key="2">
    <source>
        <dbReference type="SAM" id="SignalP"/>
    </source>
</evidence>
<dbReference type="RefSeq" id="WP_386743212.1">
    <property type="nucleotide sequence ID" value="NZ_JBHRYA010000007.1"/>
</dbReference>
<keyword evidence="4" id="KW-1185">Reference proteome</keyword>
<dbReference type="Proteomes" id="UP001595705">
    <property type="component" value="Unassembled WGS sequence"/>
</dbReference>
<feature type="chain" id="PRO_5045219642" description="DUF3828 domain-containing protein" evidence="2">
    <location>
        <begin position="20"/>
        <end position="317"/>
    </location>
</feature>
<dbReference type="EMBL" id="JBHRYA010000007">
    <property type="protein sequence ID" value="MFC3716095.1"/>
    <property type="molecule type" value="Genomic_DNA"/>
</dbReference>
<evidence type="ECO:0000313" key="3">
    <source>
        <dbReference type="EMBL" id="MFC3716095.1"/>
    </source>
</evidence>